<gene>
    <name evidence="2" type="ORF">L484_012486</name>
</gene>
<feature type="compositionally biased region" description="Polar residues" evidence="1">
    <location>
        <begin position="96"/>
        <end position="112"/>
    </location>
</feature>
<dbReference type="Proteomes" id="UP000030645">
    <property type="component" value="Unassembled WGS sequence"/>
</dbReference>
<name>W9QFB6_9ROSA</name>
<organism evidence="2 3">
    <name type="scientific">Morus notabilis</name>
    <dbReference type="NCBI Taxonomy" id="981085"/>
    <lineage>
        <taxon>Eukaryota</taxon>
        <taxon>Viridiplantae</taxon>
        <taxon>Streptophyta</taxon>
        <taxon>Embryophyta</taxon>
        <taxon>Tracheophyta</taxon>
        <taxon>Spermatophyta</taxon>
        <taxon>Magnoliopsida</taxon>
        <taxon>eudicotyledons</taxon>
        <taxon>Gunneridae</taxon>
        <taxon>Pentapetalae</taxon>
        <taxon>rosids</taxon>
        <taxon>fabids</taxon>
        <taxon>Rosales</taxon>
        <taxon>Moraceae</taxon>
        <taxon>Moreae</taxon>
        <taxon>Morus</taxon>
    </lineage>
</organism>
<dbReference type="EMBL" id="KE343526">
    <property type="protein sequence ID" value="EXB32758.1"/>
    <property type="molecule type" value="Genomic_DNA"/>
</dbReference>
<feature type="compositionally biased region" description="Low complexity" evidence="1">
    <location>
        <begin position="49"/>
        <end position="63"/>
    </location>
</feature>
<keyword evidence="3" id="KW-1185">Reference proteome</keyword>
<sequence>MTKTQQSSHHKSAQGVTGEKSRHTQTQEKMTHHTSKQGNTKMVTDLGKSTETQQKTTHHTSTTQGKAKAVVVEDTHTITQQKTTQHAAQQKITHHPTQATPNKAPSTQQKISGTKPHK</sequence>
<evidence type="ECO:0000313" key="3">
    <source>
        <dbReference type="Proteomes" id="UP000030645"/>
    </source>
</evidence>
<accession>W9QFB6</accession>
<feature type="region of interest" description="Disordered" evidence="1">
    <location>
        <begin position="1"/>
        <end position="118"/>
    </location>
</feature>
<proteinExistence type="predicted"/>
<protein>
    <submittedName>
        <fullName evidence="2">Uncharacterized protein</fullName>
    </submittedName>
</protein>
<reference evidence="3" key="1">
    <citation type="submission" date="2013-01" db="EMBL/GenBank/DDBJ databases">
        <title>Draft Genome Sequence of a Mulberry Tree, Morus notabilis C.K. Schneid.</title>
        <authorList>
            <person name="He N."/>
            <person name="Zhao S."/>
        </authorList>
    </citation>
    <scope>NUCLEOTIDE SEQUENCE</scope>
</reference>
<evidence type="ECO:0000313" key="2">
    <source>
        <dbReference type="EMBL" id="EXB32758.1"/>
    </source>
</evidence>
<feature type="compositionally biased region" description="Low complexity" evidence="1">
    <location>
        <begin position="77"/>
        <end position="91"/>
    </location>
</feature>
<evidence type="ECO:0000256" key="1">
    <source>
        <dbReference type="SAM" id="MobiDB-lite"/>
    </source>
</evidence>
<dbReference type="AlphaFoldDB" id="W9QFB6"/>
<feature type="compositionally biased region" description="Basic and acidic residues" evidence="1">
    <location>
        <begin position="19"/>
        <end position="31"/>
    </location>
</feature>